<reference evidence="5" key="1">
    <citation type="submission" date="2017-01" db="EMBL/GenBank/DDBJ databases">
        <authorList>
            <person name="Mah S.A."/>
            <person name="Swanson W.J."/>
            <person name="Moy G.W."/>
            <person name="Vacquier V.D."/>
        </authorList>
    </citation>
    <scope>NUCLEOTIDE SEQUENCE [LARGE SCALE GENOMIC DNA]</scope>
    <source>
        <strain evidence="5">124861</strain>
    </source>
</reference>
<comment type="similarity">
    <text evidence="1">Belongs to the nitroreductase family.</text>
</comment>
<dbReference type="AlphaFoldDB" id="A0A1X3D8A1"/>
<comment type="caution">
    <text evidence="4">The sequence shown here is derived from an EMBL/GenBank/DDBJ whole genome shotgun (WGS) entry which is preliminary data.</text>
</comment>
<dbReference type="RefSeq" id="WP_085360757.1">
    <property type="nucleotide sequence ID" value="NZ_MTAB01000044.1"/>
</dbReference>
<dbReference type="OrthoDB" id="9773807at2"/>
<evidence type="ECO:0000313" key="5">
    <source>
        <dbReference type="Proteomes" id="UP000193303"/>
    </source>
</evidence>
<dbReference type="STRING" id="1931275.BV914_10510"/>
<keyword evidence="2" id="KW-0560">Oxidoreductase</keyword>
<dbReference type="InterPro" id="IPR029479">
    <property type="entry name" value="Nitroreductase"/>
</dbReference>
<evidence type="ECO:0000313" key="4">
    <source>
        <dbReference type="EMBL" id="OSI15962.1"/>
    </source>
</evidence>
<sequence>MTLSEMLRHRRAVRHYDADQTLDSSKVRECLKLAQLAPSSSNMQLYEFYHITNSDTLKQLARACLGQGAAATAQQMVVFVTRQDLYRKRAQAVLDFERGNLSRNSPPDRLPGRLKKMEFYYGKLMPFIYARGFGLVGSLRQIIARSIGLFRPIVVDVSEQDVRTVVHKSCGLAAQTFMLAMAEQGYDTCPMEGLDTRMVKRILKLPRGAEINMIVSCGIRKENKGIWGERFRLPFEDVYREI</sequence>
<dbReference type="CDD" id="cd02137">
    <property type="entry name" value="MhqN-like"/>
    <property type="match status" value="1"/>
</dbReference>
<dbReference type="InterPro" id="IPR000415">
    <property type="entry name" value="Nitroreductase-like"/>
</dbReference>
<dbReference type="GO" id="GO:0016491">
    <property type="term" value="F:oxidoreductase activity"/>
    <property type="evidence" value="ECO:0007669"/>
    <property type="project" value="UniProtKB-KW"/>
</dbReference>
<name>A0A1X3D8A1_9NEIS</name>
<dbReference type="Gene3D" id="3.40.109.10">
    <property type="entry name" value="NADH Oxidase"/>
    <property type="match status" value="1"/>
</dbReference>
<dbReference type="Pfam" id="PF00881">
    <property type="entry name" value="Nitroreductase"/>
    <property type="match status" value="1"/>
</dbReference>
<proteinExistence type="inferred from homology"/>
<dbReference type="SUPFAM" id="SSF55469">
    <property type="entry name" value="FMN-dependent nitroreductase-like"/>
    <property type="match status" value="1"/>
</dbReference>
<protein>
    <submittedName>
        <fullName evidence="4">Nitroreductase family protein</fullName>
    </submittedName>
</protein>
<organism evidence="4 5">
    <name type="scientific">Neisseria dumasiana</name>
    <dbReference type="NCBI Taxonomy" id="1931275"/>
    <lineage>
        <taxon>Bacteria</taxon>
        <taxon>Pseudomonadati</taxon>
        <taxon>Pseudomonadota</taxon>
        <taxon>Betaproteobacteria</taxon>
        <taxon>Neisseriales</taxon>
        <taxon>Neisseriaceae</taxon>
        <taxon>Neisseria</taxon>
    </lineage>
</organism>
<evidence type="ECO:0000256" key="1">
    <source>
        <dbReference type="ARBA" id="ARBA00007118"/>
    </source>
</evidence>
<accession>A0A1X3D8A1</accession>
<dbReference type="PANTHER" id="PTHR43673:SF10">
    <property type="entry name" value="NADH DEHYDROGENASE_NAD(P)H NITROREDUCTASE XCC3605-RELATED"/>
    <property type="match status" value="1"/>
</dbReference>
<evidence type="ECO:0000256" key="2">
    <source>
        <dbReference type="ARBA" id="ARBA00023002"/>
    </source>
</evidence>
<evidence type="ECO:0000259" key="3">
    <source>
        <dbReference type="Pfam" id="PF00881"/>
    </source>
</evidence>
<feature type="domain" description="Nitroreductase" evidence="3">
    <location>
        <begin position="7"/>
        <end position="218"/>
    </location>
</feature>
<dbReference type="EMBL" id="MTAB01000044">
    <property type="protein sequence ID" value="OSI15962.1"/>
    <property type="molecule type" value="Genomic_DNA"/>
</dbReference>
<gene>
    <name evidence="4" type="ORF">BV912_11800</name>
</gene>
<dbReference type="Proteomes" id="UP000193303">
    <property type="component" value="Unassembled WGS sequence"/>
</dbReference>
<dbReference type="PANTHER" id="PTHR43673">
    <property type="entry name" value="NAD(P)H NITROREDUCTASE YDGI-RELATED"/>
    <property type="match status" value="1"/>
</dbReference>